<dbReference type="AlphaFoldDB" id="A0AA47N806"/>
<sequence>MFLKGRYPPGTYTHFSSSFEPGRDDWQETHYLRYDYPASPEEEEVQTFPSTSDQSFQIPCLDGNSGPGNQEETAAYLPWPMSTGGDNGKWTPY</sequence>
<proteinExistence type="predicted"/>
<evidence type="ECO:0000313" key="3">
    <source>
        <dbReference type="Proteomes" id="UP001174136"/>
    </source>
</evidence>
<organism evidence="2 3">
    <name type="scientific">Merluccius polli</name>
    <name type="common">Benguela hake</name>
    <name type="synonym">Merluccius cadenati</name>
    <dbReference type="NCBI Taxonomy" id="89951"/>
    <lineage>
        <taxon>Eukaryota</taxon>
        <taxon>Metazoa</taxon>
        <taxon>Chordata</taxon>
        <taxon>Craniata</taxon>
        <taxon>Vertebrata</taxon>
        <taxon>Euteleostomi</taxon>
        <taxon>Actinopterygii</taxon>
        <taxon>Neopterygii</taxon>
        <taxon>Teleostei</taxon>
        <taxon>Neoteleostei</taxon>
        <taxon>Acanthomorphata</taxon>
        <taxon>Zeiogadaria</taxon>
        <taxon>Gadariae</taxon>
        <taxon>Gadiformes</taxon>
        <taxon>Gadoidei</taxon>
        <taxon>Merlucciidae</taxon>
        <taxon>Merluccius</taxon>
    </lineage>
</organism>
<keyword evidence="3" id="KW-1185">Reference proteome</keyword>
<evidence type="ECO:0000313" key="2">
    <source>
        <dbReference type="EMBL" id="KAK0154123.1"/>
    </source>
</evidence>
<feature type="compositionally biased region" description="Polar residues" evidence="1">
    <location>
        <begin position="47"/>
        <end position="57"/>
    </location>
</feature>
<gene>
    <name evidence="2" type="ORF">N1851_003787</name>
</gene>
<name>A0AA47N806_MERPO</name>
<dbReference type="Proteomes" id="UP001174136">
    <property type="component" value="Unassembled WGS sequence"/>
</dbReference>
<accession>A0AA47N806</accession>
<comment type="caution">
    <text evidence="2">The sequence shown here is derived from an EMBL/GenBank/DDBJ whole genome shotgun (WGS) entry which is preliminary data.</text>
</comment>
<dbReference type="EMBL" id="JAOPHQ010000582">
    <property type="protein sequence ID" value="KAK0154123.1"/>
    <property type="molecule type" value="Genomic_DNA"/>
</dbReference>
<reference evidence="2" key="1">
    <citation type="journal article" date="2023" name="Front. Mar. Sci.">
        <title>A new Merluccius polli reference genome to investigate the effects of global change in West African waters.</title>
        <authorList>
            <person name="Mateo J.L."/>
            <person name="Blanco-Fernandez C."/>
            <person name="Garcia-Vazquez E."/>
            <person name="Machado-Schiaffino G."/>
        </authorList>
    </citation>
    <scope>NUCLEOTIDE SEQUENCE</scope>
    <source>
        <strain evidence="2">C29</strain>
        <tissue evidence="2">Fin</tissue>
    </source>
</reference>
<protein>
    <submittedName>
        <fullName evidence="2">Uncharacterized protein</fullName>
    </submittedName>
</protein>
<feature type="region of interest" description="Disordered" evidence="1">
    <location>
        <begin position="47"/>
        <end position="93"/>
    </location>
</feature>
<evidence type="ECO:0000256" key="1">
    <source>
        <dbReference type="SAM" id="MobiDB-lite"/>
    </source>
</evidence>